<dbReference type="STRING" id="1029756.W911_04200"/>
<dbReference type="Pfam" id="PF19029">
    <property type="entry name" value="DUF883_C"/>
    <property type="match status" value="1"/>
</dbReference>
<dbReference type="PATRIC" id="fig|1029756.8.peg.878"/>
<evidence type="ECO:0000313" key="5">
    <source>
        <dbReference type="Proteomes" id="UP000018542"/>
    </source>
</evidence>
<gene>
    <name evidence="4" type="ORF">W911_04200</name>
</gene>
<dbReference type="HOGENOM" id="CLU_2355922_0_0_5"/>
<accession>V5SCU9</accession>
<feature type="domain" description="DUF883" evidence="3">
    <location>
        <begin position="63"/>
        <end position="87"/>
    </location>
</feature>
<dbReference type="EMBL" id="CP006912">
    <property type="protein sequence ID" value="AHB47789.1"/>
    <property type="molecule type" value="Genomic_DNA"/>
</dbReference>
<name>V5SCU9_9HYPH</name>
<dbReference type="InterPro" id="IPR043605">
    <property type="entry name" value="DUF883_C"/>
</dbReference>
<keyword evidence="2" id="KW-0812">Transmembrane</keyword>
<dbReference type="Proteomes" id="UP000018542">
    <property type="component" value="Chromosome"/>
</dbReference>
<keyword evidence="5" id="KW-1185">Reference proteome</keyword>
<evidence type="ECO:0000313" key="4">
    <source>
        <dbReference type="EMBL" id="AHB47789.1"/>
    </source>
</evidence>
<feature type="region of interest" description="Disordered" evidence="1">
    <location>
        <begin position="1"/>
        <end position="20"/>
    </location>
</feature>
<keyword evidence="2" id="KW-0472">Membrane</keyword>
<dbReference type="OrthoDB" id="7933863at2"/>
<dbReference type="AlphaFoldDB" id="V5SCU9"/>
<proteinExistence type="predicted"/>
<keyword evidence="2" id="KW-1133">Transmembrane helix</keyword>
<protein>
    <recommendedName>
        <fullName evidence="3">DUF883 domain-containing protein</fullName>
    </recommendedName>
</protein>
<sequence>MNTTSSTTTRGGKTADDLADKATDFAERTGEEIQRVARNVADQGREASEQVQEVAQNFKSAVDKSVKDQPLTTLAVAAGLGFVIGALWKS</sequence>
<evidence type="ECO:0000256" key="1">
    <source>
        <dbReference type="SAM" id="MobiDB-lite"/>
    </source>
</evidence>
<dbReference type="KEGG" id="hni:W911_04200"/>
<dbReference type="GO" id="GO:0043022">
    <property type="term" value="F:ribosome binding"/>
    <property type="evidence" value="ECO:0007669"/>
    <property type="project" value="InterPro"/>
</dbReference>
<reference evidence="4 5" key="1">
    <citation type="journal article" date="2014" name="Genome Announc.">
        <title>Complete Genome Sequence of Hyphomicrobium nitrativorans Strain NL23, a Denitrifying Bacterium Isolated from Biofilm of a Methanol-Fed Denitrification System Treating Seawater at the Montreal Biodome.</title>
        <authorList>
            <person name="Martineau C."/>
            <person name="Villeneuve C."/>
            <person name="Mauffrey F."/>
            <person name="Villemur R."/>
        </authorList>
    </citation>
    <scope>NUCLEOTIDE SEQUENCE [LARGE SCALE GENOMIC DNA]</scope>
    <source>
        <strain evidence="4">NL23</strain>
    </source>
</reference>
<evidence type="ECO:0000259" key="3">
    <source>
        <dbReference type="Pfam" id="PF19029"/>
    </source>
</evidence>
<feature type="transmembrane region" description="Helical" evidence="2">
    <location>
        <begin position="71"/>
        <end position="88"/>
    </location>
</feature>
<dbReference type="RefSeq" id="WP_023786248.1">
    <property type="nucleotide sequence ID" value="NC_022997.1"/>
</dbReference>
<dbReference type="PANTHER" id="PTHR35893">
    <property type="entry name" value="INNER MEMBRANE PROTEIN-RELATED"/>
    <property type="match status" value="1"/>
</dbReference>
<dbReference type="PANTHER" id="PTHR35893:SF3">
    <property type="entry name" value="INNER MEMBRANE PROTEIN"/>
    <property type="match status" value="1"/>
</dbReference>
<organism evidence="4 5">
    <name type="scientific">Hyphomicrobium nitrativorans NL23</name>
    <dbReference type="NCBI Taxonomy" id="1029756"/>
    <lineage>
        <taxon>Bacteria</taxon>
        <taxon>Pseudomonadati</taxon>
        <taxon>Pseudomonadota</taxon>
        <taxon>Alphaproteobacteria</taxon>
        <taxon>Hyphomicrobiales</taxon>
        <taxon>Hyphomicrobiaceae</taxon>
        <taxon>Hyphomicrobium</taxon>
    </lineage>
</organism>
<dbReference type="InterPro" id="IPR010279">
    <property type="entry name" value="YqjD/ElaB"/>
</dbReference>
<evidence type="ECO:0000256" key="2">
    <source>
        <dbReference type="SAM" id="Phobius"/>
    </source>
</evidence>